<dbReference type="CDD" id="cd06171">
    <property type="entry name" value="Sigma70_r4"/>
    <property type="match status" value="1"/>
</dbReference>
<dbReference type="Proteomes" id="UP000317496">
    <property type="component" value="Chromosome"/>
</dbReference>
<dbReference type="InterPro" id="IPR000943">
    <property type="entry name" value="RNA_pol_sigma70"/>
</dbReference>
<reference evidence="9 10" key="1">
    <citation type="submission" date="2019-07" db="EMBL/GenBank/DDBJ databases">
        <title>Genome sequencing for Ferrovibrio sp. K5.</title>
        <authorList>
            <person name="Park S.-J."/>
        </authorList>
    </citation>
    <scope>NUCLEOTIDE SEQUENCE [LARGE SCALE GENOMIC DNA]</scope>
    <source>
        <strain evidence="9 10">K5</strain>
    </source>
</reference>
<evidence type="ECO:0000256" key="4">
    <source>
        <dbReference type="ARBA" id="ARBA00023125"/>
    </source>
</evidence>
<evidence type="ECO:0000313" key="10">
    <source>
        <dbReference type="Proteomes" id="UP000317496"/>
    </source>
</evidence>
<dbReference type="GO" id="GO:0006352">
    <property type="term" value="P:DNA-templated transcription initiation"/>
    <property type="evidence" value="ECO:0007669"/>
    <property type="project" value="InterPro"/>
</dbReference>
<evidence type="ECO:0000256" key="1">
    <source>
        <dbReference type="ARBA" id="ARBA00007788"/>
    </source>
</evidence>
<dbReference type="PIRSF" id="PIRSF000770">
    <property type="entry name" value="RNA_pol_sigma-SigE/K"/>
    <property type="match status" value="1"/>
</dbReference>
<dbReference type="PANTHER" id="PTHR30376:SF3">
    <property type="entry name" value="RNA POLYMERASE SIGMA FACTOR RPOH"/>
    <property type="match status" value="1"/>
</dbReference>
<dbReference type="InterPro" id="IPR013324">
    <property type="entry name" value="RNA_pol_sigma_r3/r4-like"/>
</dbReference>
<evidence type="ECO:0000256" key="2">
    <source>
        <dbReference type="ARBA" id="ARBA00023015"/>
    </source>
</evidence>
<dbReference type="Pfam" id="PF04542">
    <property type="entry name" value="Sigma70_r2"/>
    <property type="match status" value="1"/>
</dbReference>
<dbReference type="PRINTS" id="PR00046">
    <property type="entry name" value="SIGMA70FCT"/>
</dbReference>
<organism evidence="9 10">
    <name type="scientific">Ferrovibrio terrae</name>
    <dbReference type="NCBI Taxonomy" id="2594003"/>
    <lineage>
        <taxon>Bacteria</taxon>
        <taxon>Pseudomonadati</taxon>
        <taxon>Pseudomonadota</taxon>
        <taxon>Alphaproteobacteria</taxon>
        <taxon>Rhodospirillales</taxon>
        <taxon>Rhodospirillaceae</taxon>
        <taxon>Ferrovibrio</taxon>
    </lineage>
</organism>
<evidence type="ECO:0000256" key="6">
    <source>
        <dbReference type="RuleBase" id="RU362124"/>
    </source>
</evidence>
<gene>
    <name evidence="9" type="ORF">FNB15_17765</name>
</gene>
<dbReference type="InterPro" id="IPR050813">
    <property type="entry name" value="Sigma-70_Factor"/>
</dbReference>
<name>A0A516H5H9_9PROT</name>
<keyword evidence="5 6" id="KW-0804">Transcription</keyword>
<evidence type="ECO:0000256" key="3">
    <source>
        <dbReference type="ARBA" id="ARBA00023082"/>
    </source>
</evidence>
<dbReference type="InterPro" id="IPR014284">
    <property type="entry name" value="RNA_pol_sigma-70_dom"/>
</dbReference>
<feature type="domain" description="RNA polymerase sigma-70" evidence="8">
    <location>
        <begin position="254"/>
        <end position="280"/>
    </location>
</feature>
<evidence type="ECO:0000313" key="9">
    <source>
        <dbReference type="EMBL" id="QDO99002.1"/>
    </source>
</evidence>
<feature type="domain" description="RNA polymerase sigma-70" evidence="7">
    <location>
        <begin position="75"/>
        <end position="88"/>
    </location>
</feature>
<dbReference type="SUPFAM" id="SSF88946">
    <property type="entry name" value="Sigma2 domain of RNA polymerase sigma factors"/>
    <property type="match status" value="1"/>
</dbReference>
<keyword evidence="3 6" id="KW-0731">Sigma factor</keyword>
<dbReference type="NCBIfam" id="NF005693">
    <property type="entry name" value="PRK07500.1"/>
    <property type="match status" value="1"/>
</dbReference>
<evidence type="ECO:0000259" key="7">
    <source>
        <dbReference type="PROSITE" id="PS00715"/>
    </source>
</evidence>
<dbReference type="KEGG" id="fer:FNB15_17765"/>
<dbReference type="PANTHER" id="PTHR30376">
    <property type="entry name" value="SIGMA FACTOR RPOH HEAT SHOCK RELATED"/>
    <property type="match status" value="1"/>
</dbReference>
<dbReference type="InterPro" id="IPR007627">
    <property type="entry name" value="RNA_pol_sigma70_r2"/>
</dbReference>
<dbReference type="SUPFAM" id="SSF88659">
    <property type="entry name" value="Sigma3 and sigma4 domains of RNA polymerase sigma factors"/>
    <property type="match status" value="1"/>
</dbReference>
<sequence>MAIASAPRTLDSADRRYLSTVMTKAMLTEEEELRYARAWRLDGDQKAMQKLVTAYLRLVVATSTRFRNYGLPMPDLIQEGNIGLMLAVNRFDPERGVRFSTYASWWIRSSIQEYVLRNWSIVRSGTSAGQKALFFNLRWLRAKLERAGGGTLTLDDATRDEIATALKVSPKDVTNMAQRLSGKDHSLNETVGGEEGGDAFQDFLVDPGPNPEEIVTSKMDGGLRHVWLTESLQELSPREQMIITERMLNEDKATLEELGGKLGVTKERVRQIETKAFSKLQSAVQRKARQAGEKIAPALEDASHLALA</sequence>
<dbReference type="NCBIfam" id="NF005143">
    <property type="entry name" value="PRK06596.1"/>
    <property type="match status" value="1"/>
</dbReference>
<keyword evidence="2 6" id="KW-0805">Transcription regulation</keyword>
<dbReference type="InterPro" id="IPR013325">
    <property type="entry name" value="RNA_pol_sigma_r2"/>
</dbReference>
<accession>A0A516H5H9</accession>
<dbReference type="EMBL" id="CP041636">
    <property type="protein sequence ID" value="QDO99002.1"/>
    <property type="molecule type" value="Genomic_DNA"/>
</dbReference>
<dbReference type="InterPro" id="IPR007630">
    <property type="entry name" value="RNA_pol_sigma70_r4"/>
</dbReference>
<comment type="similarity">
    <text evidence="1 6">Belongs to the sigma-70 factor family.</text>
</comment>
<dbReference type="AlphaFoldDB" id="A0A516H5H9"/>
<dbReference type="NCBIfam" id="TIGR02937">
    <property type="entry name" value="sigma70-ECF"/>
    <property type="match status" value="1"/>
</dbReference>
<dbReference type="PROSITE" id="PS00716">
    <property type="entry name" value="SIGMA70_2"/>
    <property type="match status" value="1"/>
</dbReference>
<dbReference type="OrthoDB" id="9809557at2"/>
<evidence type="ECO:0000256" key="5">
    <source>
        <dbReference type="ARBA" id="ARBA00023163"/>
    </source>
</evidence>
<dbReference type="GO" id="GO:0016987">
    <property type="term" value="F:sigma factor activity"/>
    <property type="evidence" value="ECO:0007669"/>
    <property type="project" value="UniProtKB-KW"/>
</dbReference>
<comment type="function">
    <text evidence="6">Sigma factors are initiation factors that promote the attachment of RNA polymerase to specific initiation sites and are then released.</text>
</comment>
<keyword evidence="4 6" id="KW-0238">DNA-binding</keyword>
<dbReference type="Pfam" id="PF04545">
    <property type="entry name" value="Sigma70_r4"/>
    <property type="match status" value="1"/>
</dbReference>
<dbReference type="GO" id="GO:0003677">
    <property type="term" value="F:DNA binding"/>
    <property type="evidence" value="ECO:0007669"/>
    <property type="project" value="UniProtKB-KW"/>
</dbReference>
<dbReference type="PROSITE" id="PS00715">
    <property type="entry name" value="SIGMA70_1"/>
    <property type="match status" value="1"/>
</dbReference>
<protein>
    <recommendedName>
        <fullName evidence="6">RNA polymerase sigma factor</fullName>
    </recommendedName>
</protein>
<dbReference type="Gene3D" id="1.20.140.160">
    <property type="match status" value="1"/>
</dbReference>
<dbReference type="Gene3D" id="1.20.120.1810">
    <property type="match status" value="1"/>
</dbReference>
<evidence type="ECO:0000259" key="8">
    <source>
        <dbReference type="PROSITE" id="PS00716"/>
    </source>
</evidence>
<keyword evidence="10" id="KW-1185">Reference proteome</keyword>
<dbReference type="RefSeq" id="WP_144257998.1">
    <property type="nucleotide sequence ID" value="NZ_CP041636.1"/>
</dbReference>
<proteinExistence type="inferred from homology"/>